<sequence>MSAYIGCIQPNFQVSRLVYLLSSHFTIQLMRLTRRIFGFDPTKEMKGEVKESIGLIPYHMQRKGKELTFTLRCH</sequence>
<reference evidence="1" key="2">
    <citation type="submission" date="2015-06" db="UniProtKB">
        <authorList>
            <consortium name="EnsemblPlants"/>
        </authorList>
    </citation>
    <scope>IDENTIFICATION</scope>
    <source>
        <strain evidence="1">DM1-3 516 R44</strain>
    </source>
</reference>
<dbReference type="HOGENOM" id="CLU_2692585_0_0_1"/>
<protein>
    <submittedName>
        <fullName evidence="1">Uncharacterized protein</fullName>
    </submittedName>
</protein>
<dbReference type="AlphaFoldDB" id="M1CEU4"/>
<dbReference type="InParanoid" id="M1CEU4"/>
<name>M1CEU4_SOLTU</name>
<dbReference type="PaxDb" id="4113-PGSC0003DMT400065942"/>
<dbReference type="EnsemblPlants" id="PGSC0003DMT400065942">
    <property type="protein sequence ID" value="PGSC0003DMT400065942"/>
    <property type="gene ID" value="PGSC0003DMG400025667"/>
</dbReference>
<evidence type="ECO:0000313" key="2">
    <source>
        <dbReference type="Proteomes" id="UP000011115"/>
    </source>
</evidence>
<reference evidence="2" key="1">
    <citation type="journal article" date="2011" name="Nature">
        <title>Genome sequence and analysis of the tuber crop potato.</title>
        <authorList>
            <consortium name="The Potato Genome Sequencing Consortium"/>
        </authorList>
    </citation>
    <scope>NUCLEOTIDE SEQUENCE [LARGE SCALE GENOMIC DNA]</scope>
    <source>
        <strain evidence="2">cv. DM1-3 516 R44</strain>
    </source>
</reference>
<organism evidence="1 2">
    <name type="scientific">Solanum tuberosum</name>
    <name type="common">Potato</name>
    <dbReference type="NCBI Taxonomy" id="4113"/>
    <lineage>
        <taxon>Eukaryota</taxon>
        <taxon>Viridiplantae</taxon>
        <taxon>Streptophyta</taxon>
        <taxon>Embryophyta</taxon>
        <taxon>Tracheophyta</taxon>
        <taxon>Spermatophyta</taxon>
        <taxon>Magnoliopsida</taxon>
        <taxon>eudicotyledons</taxon>
        <taxon>Gunneridae</taxon>
        <taxon>Pentapetalae</taxon>
        <taxon>asterids</taxon>
        <taxon>lamiids</taxon>
        <taxon>Solanales</taxon>
        <taxon>Solanaceae</taxon>
        <taxon>Solanoideae</taxon>
        <taxon>Solaneae</taxon>
        <taxon>Solanum</taxon>
    </lineage>
</organism>
<proteinExistence type="predicted"/>
<dbReference type="Proteomes" id="UP000011115">
    <property type="component" value="Unassembled WGS sequence"/>
</dbReference>
<accession>M1CEU4</accession>
<keyword evidence="2" id="KW-1185">Reference proteome</keyword>
<evidence type="ECO:0000313" key="1">
    <source>
        <dbReference type="EnsemblPlants" id="PGSC0003DMT400065942"/>
    </source>
</evidence>
<dbReference type="Gramene" id="PGSC0003DMT400065942">
    <property type="protein sequence ID" value="PGSC0003DMT400065942"/>
    <property type="gene ID" value="PGSC0003DMG400025667"/>
</dbReference>